<dbReference type="Gene3D" id="3.40.190.290">
    <property type="match status" value="1"/>
</dbReference>
<keyword evidence="4" id="KW-0804">Transcription</keyword>
<organism evidence="6 7">
    <name type="scientific">Dongia sedimenti</name>
    <dbReference type="NCBI Taxonomy" id="3064282"/>
    <lineage>
        <taxon>Bacteria</taxon>
        <taxon>Pseudomonadati</taxon>
        <taxon>Pseudomonadota</taxon>
        <taxon>Alphaproteobacteria</taxon>
        <taxon>Rhodospirillales</taxon>
        <taxon>Dongiaceae</taxon>
        <taxon>Dongia</taxon>
    </lineage>
</organism>
<sequence>MDRIEAMRVFIAALDEGSLAGAGRLLGRSPAAVSRAIAFLENHVGAELLHRTTRTLKLSAAGEAYAEACRRVLAELQAADAAVAGEHAAPSGILTITAPPIGGEEILRPVIDTFLEAFPTVSVNLVLVDRAANLVEEGIDVALRILELPDSSLVAIRIGGDVKQVVVAAPRYLAQHPRIDEPADLAKHRIITTGTEGRDRWVFPPAKGSAVPRAVHFKPRLVVNSVRGALGAAVAGIGVTRLLTYHVAERVQDGSLKLLLRDAEPPARPVHLVMPEGRLSVPKVRAFVDFAAPRLKAEFARLSAEAMALAT</sequence>
<dbReference type="CDD" id="cd08471">
    <property type="entry name" value="PBP2_CrgA_like_2"/>
    <property type="match status" value="1"/>
</dbReference>
<evidence type="ECO:0000313" key="6">
    <source>
        <dbReference type="EMBL" id="MDQ7247624.1"/>
    </source>
</evidence>
<evidence type="ECO:0000256" key="2">
    <source>
        <dbReference type="ARBA" id="ARBA00023015"/>
    </source>
</evidence>
<proteinExistence type="inferred from homology"/>
<keyword evidence="3" id="KW-0238">DNA-binding</keyword>
<dbReference type="Proteomes" id="UP001230156">
    <property type="component" value="Unassembled WGS sequence"/>
</dbReference>
<dbReference type="Pfam" id="PF03466">
    <property type="entry name" value="LysR_substrate"/>
    <property type="match status" value="1"/>
</dbReference>
<dbReference type="PROSITE" id="PS50931">
    <property type="entry name" value="HTH_LYSR"/>
    <property type="match status" value="1"/>
</dbReference>
<evidence type="ECO:0000256" key="1">
    <source>
        <dbReference type="ARBA" id="ARBA00009437"/>
    </source>
</evidence>
<evidence type="ECO:0000259" key="5">
    <source>
        <dbReference type="PROSITE" id="PS50931"/>
    </source>
</evidence>
<dbReference type="InterPro" id="IPR000847">
    <property type="entry name" value="LysR_HTH_N"/>
</dbReference>
<dbReference type="RefSeq" id="WP_379955033.1">
    <property type="nucleotide sequence ID" value="NZ_JAUYVI010000002.1"/>
</dbReference>
<evidence type="ECO:0000313" key="7">
    <source>
        <dbReference type="Proteomes" id="UP001230156"/>
    </source>
</evidence>
<dbReference type="PANTHER" id="PTHR30537:SF5">
    <property type="entry name" value="HTH-TYPE TRANSCRIPTIONAL ACTIVATOR TTDR-RELATED"/>
    <property type="match status" value="1"/>
</dbReference>
<dbReference type="InterPro" id="IPR058163">
    <property type="entry name" value="LysR-type_TF_proteobact-type"/>
</dbReference>
<dbReference type="Gene3D" id="1.10.10.10">
    <property type="entry name" value="Winged helix-like DNA-binding domain superfamily/Winged helix DNA-binding domain"/>
    <property type="match status" value="1"/>
</dbReference>
<name>A0ABU0YIT1_9PROT</name>
<feature type="domain" description="HTH lysR-type" evidence="5">
    <location>
        <begin position="1"/>
        <end position="59"/>
    </location>
</feature>
<evidence type="ECO:0000256" key="4">
    <source>
        <dbReference type="ARBA" id="ARBA00023163"/>
    </source>
</evidence>
<dbReference type="InterPro" id="IPR005119">
    <property type="entry name" value="LysR_subst-bd"/>
</dbReference>
<keyword evidence="2" id="KW-0805">Transcription regulation</keyword>
<dbReference type="PANTHER" id="PTHR30537">
    <property type="entry name" value="HTH-TYPE TRANSCRIPTIONAL REGULATOR"/>
    <property type="match status" value="1"/>
</dbReference>
<dbReference type="EMBL" id="JAUYVI010000002">
    <property type="protein sequence ID" value="MDQ7247624.1"/>
    <property type="molecule type" value="Genomic_DNA"/>
</dbReference>
<dbReference type="InterPro" id="IPR036388">
    <property type="entry name" value="WH-like_DNA-bd_sf"/>
</dbReference>
<dbReference type="SUPFAM" id="SSF53850">
    <property type="entry name" value="Periplasmic binding protein-like II"/>
    <property type="match status" value="1"/>
</dbReference>
<dbReference type="Pfam" id="PF00126">
    <property type="entry name" value="HTH_1"/>
    <property type="match status" value="1"/>
</dbReference>
<dbReference type="InterPro" id="IPR036390">
    <property type="entry name" value="WH_DNA-bd_sf"/>
</dbReference>
<dbReference type="SUPFAM" id="SSF46785">
    <property type="entry name" value="Winged helix' DNA-binding domain"/>
    <property type="match status" value="1"/>
</dbReference>
<comment type="caution">
    <text evidence="6">The sequence shown here is derived from an EMBL/GenBank/DDBJ whole genome shotgun (WGS) entry which is preliminary data.</text>
</comment>
<reference evidence="7" key="1">
    <citation type="submission" date="2023-08" db="EMBL/GenBank/DDBJ databases">
        <title>Rhodospirillaceae gen. nov., a novel taxon isolated from the Yangtze River Yuezi River estuary sludge.</title>
        <authorList>
            <person name="Ruan L."/>
        </authorList>
    </citation>
    <scope>NUCLEOTIDE SEQUENCE [LARGE SCALE GENOMIC DNA]</scope>
    <source>
        <strain evidence="7">R-7</strain>
    </source>
</reference>
<comment type="similarity">
    <text evidence="1">Belongs to the LysR transcriptional regulatory family.</text>
</comment>
<protein>
    <submittedName>
        <fullName evidence="6">LysR family transcriptional regulator</fullName>
    </submittedName>
</protein>
<accession>A0ABU0YIT1</accession>
<keyword evidence="7" id="KW-1185">Reference proteome</keyword>
<evidence type="ECO:0000256" key="3">
    <source>
        <dbReference type="ARBA" id="ARBA00023125"/>
    </source>
</evidence>
<gene>
    <name evidence="6" type="ORF">Q8A70_08090</name>
</gene>